<feature type="transmembrane region" description="Helical" evidence="1">
    <location>
        <begin position="97"/>
        <end position="116"/>
    </location>
</feature>
<gene>
    <name evidence="2" type="ORF">niasHS_005460</name>
</gene>
<evidence type="ECO:0000256" key="1">
    <source>
        <dbReference type="SAM" id="Phobius"/>
    </source>
</evidence>
<evidence type="ECO:0000313" key="2">
    <source>
        <dbReference type="EMBL" id="KAL3090548.1"/>
    </source>
</evidence>
<accession>A0ABD2JJB7</accession>
<dbReference type="AlphaFoldDB" id="A0ABD2JJB7"/>
<protein>
    <submittedName>
        <fullName evidence="2">Uncharacterized protein</fullName>
    </submittedName>
</protein>
<dbReference type="EMBL" id="JBICCN010000142">
    <property type="protein sequence ID" value="KAL3090548.1"/>
    <property type="molecule type" value="Genomic_DNA"/>
</dbReference>
<keyword evidence="3" id="KW-1185">Reference proteome</keyword>
<name>A0ABD2JJB7_HETSC</name>
<keyword evidence="1" id="KW-0812">Transmembrane</keyword>
<sequence>MAGEKQQQQQKKQNELRRDMTMLGRAIVTVENARDEAAENDQQASPEYFNEIAQRFENSEDRSARAWLQKMLSKVEESNEKARMEDKERISALEKQMLMVSVGLLICAGAVLFKHLKN</sequence>
<proteinExistence type="predicted"/>
<evidence type="ECO:0000313" key="3">
    <source>
        <dbReference type="Proteomes" id="UP001620645"/>
    </source>
</evidence>
<organism evidence="2 3">
    <name type="scientific">Heterodera schachtii</name>
    <name type="common">Sugarbeet cyst nematode worm</name>
    <name type="synonym">Tylenchus schachtii</name>
    <dbReference type="NCBI Taxonomy" id="97005"/>
    <lineage>
        <taxon>Eukaryota</taxon>
        <taxon>Metazoa</taxon>
        <taxon>Ecdysozoa</taxon>
        <taxon>Nematoda</taxon>
        <taxon>Chromadorea</taxon>
        <taxon>Rhabditida</taxon>
        <taxon>Tylenchina</taxon>
        <taxon>Tylenchomorpha</taxon>
        <taxon>Tylenchoidea</taxon>
        <taxon>Heteroderidae</taxon>
        <taxon>Heteroderinae</taxon>
        <taxon>Heterodera</taxon>
    </lineage>
</organism>
<comment type="caution">
    <text evidence="2">The sequence shown here is derived from an EMBL/GenBank/DDBJ whole genome shotgun (WGS) entry which is preliminary data.</text>
</comment>
<keyword evidence="1" id="KW-1133">Transmembrane helix</keyword>
<dbReference type="Proteomes" id="UP001620645">
    <property type="component" value="Unassembled WGS sequence"/>
</dbReference>
<reference evidence="2 3" key="1">
    <citation type="submission" date="2024-10" db="EMBL/GenBank/DDBJ databases">
        <authorList>
            <person name="Kim D."/>
        </authorList>
    </citation>
    <scope>NUCLEOTIDE SEQUENCE [LARGE SCALE GENOMIC DNA]</scope>
    <source>
        <strain evidence="2">Taebaek</strain>
    </source>
</reference>
<keyword evidence="1" id="KW-0472">Membrane</keyword>